<keyword evidence="3" id="KW-1185">Reference proteome</keyword>
<reference evidence="2 3" key="1">
    <citation type="journal article" date="2018" name="Plant J.">
        <title>Genome sequences of Chlorella sorokiniana UTEX 1602 and Micractinium conductrix SAG 241.80: implications to maltose excretion by a green alga.</title>
        <authorList>
            <person name="Arriola M.B."/>
            <person name="Velmurugan N."/>
            <person name="Zhang Y."/>
            <person name="Plunkett M.H."/>
            <person name="Hondzo H."/>
            <person name="Barney B.M."/>
        </authorList>
    </citation>
    <scope>NUCLEOTIDE SEQUENCE [LARGE SCALE GENOMIC DNA]</scope>
    <source>
        <strain evidence="2 3">SAG 241.80</strain>
    </source>
</reference>
<organism evidence="2 3">
    <name type="scientific">Micractinium conductrix</name>
    <dbReference type="NCBI Taxonomy" id="554055"/>
    <lineage>
        <taxon>Eukaryota</taxon>
        <taxon>Viridiplantae</taxon>
        <taxon>Chlorophyta</taxon>
        <taxon>core chlorophytes</taxon>
        <taxon>Trebouxiophyceae</taxon>
        <taxon>Chlorellales</taxon>
        <taxon>Chlorellaceae</taxon>
        <taxon>Chlorella clade</taxon>
        <taxon>Micractinium</taxon>
    </lineage>
</organism>
<name>A0A2P6UZZ9_9CHLO</name>
<sequence>MKGAVPRGGGSDSDEGGEEAVGAYYPPILAGAAPADTVPPAGDQLAVEIPTQELTGQPLISLLDKVQGQHISDVHKSWIVHVICSLANRVAVEGNAALRCKATGVGLL</sequence>
<dbReference type="AlphaFoldDB" id="A0A2P6UZZ9"/>
<evidence type="ECO:0000256" key="1">
    <source>
        <dbReference type="SAM" id="MobiDB-lite"/>
    </source>
</evidence>
<evidence type="ECO:0000313" key="2">
    <source>
        <dbReference type="EMBL" id="PSC67412.1"/>
    </source>
</evidence>
<feature type="compositionally biased region" description="Gly residues" evidence="1">
    <location>
        <begin position="1"/>
        <end position="11"/>
    </location>
</feature>
<comment type="caution">
    <text evidence="2">The sequence shown here is derived from an EMBL/GenBank/DDBJ whole genome shotgun (WGS) entry which is preliminary data.</text>
</comment>
<protein>
    <submittedName>
        <fullName evidence="2">Uncharacterized protein</fullName>
    </submittedName>
</protein>
<proteinExistence type="predicted"/>
<gene>
    <name evidence="2" type="ORF">C2E20_8913</name>
</gene>
<dbReference type="Proteomes" id="UP000239649">
    <property type="component" value="Unassembled WGS sequence"/>
</dbReference>
<accession>A0A2P6UZZ9</accession>
<evidence type="ECO:0000313" key="3">
    <source>
        <dbReference type="Proteomes" id="UP000239649"/>
    </source>
</evidence>
<dbReference type="EMBL" id="LHPF02000061">
    <property type="protein sequence ID" value="PSC67412.1"/>
    <property type="molecule type" value="Genomic_DNA"/>
</dbReference>
<feature type="region of interest" description="Disordered" evidence="1">
    <location>
        <begin position="1"/>
        <end position="20"/>
    </location>
</feature>